<dbReference type="Proteomes" id="UP000199180">
    <property type="component" value="Unassembled WGS sequence"/>
</dbReference>
<dbReference type="PRINTS" id="PR00146">
    <property type="entry name" value="DHPICSNTHASE"/>
</dbReference>
<dbReference type="PIRSF" id="PIRSF001365">
    <property type="entry name" value="DHDPS"/>
    <property type="match status" value="1"/>
</dbReference>
<evidence type="ECO:0000256" key="4">
    <source>
        <dbReference type="PIRSR" id="PIRSR001365-1"/>
    </source>
</evidence>
<reference evidence="6 7" key="1">
    <citation type="submission" date="2016-10" db="EMBL/GenBank/DDBJ databases">
        <authorList>
            <person name="de Groot N.N."/>
        </authorList>
    </citation>
    <scope>NUCLEOTIDE SEQUENCE [LARGE SCALE GENOMIC DNA]</scope>
    <source>
        <strain evidence="6 7">DSM 17862</strain>
    </source>
</reference>
<dbReference type="STRING" id="364199.SAMN04489858_11946"/>
<dbReference type="CDD" id="cd00408">
    <property type="entry name" value="DHDPS-like"/>
    <property type="match status" value="1"/>
</dbReference>
<proteinExistence type="inferred from homology"/>
<dbReference type="SMART" id="SM01130">
    <property type="entry name" value="DHDPS"/>
    <property type="match status" value="1"/>
</dbReference>
<keyword evidence="2 3" id="KW-0456">Lyase</keyword>
<evidence type="ECO:0000313" key="6">
    <source>
        <dbReference type="EMBL" id="SEU01433.1"/>
    </source>
</evidence>
<feature type="active site" description="Proton donor/acceptor" evidence="4">
    <location>
        <position position="135"/>
    </location>
</feature>
<feature type="binding site" evidence="5">
    <location>
        <position position="47"/>
    </location>
    <ligand>
        <name>pyruvate</name>
        <dbReference type="ChEBI" id="CHEBI:15361"/>
    </ligand>
</feature>
<dbReference type="PANTHER" id="PTHR12128:SF66">
    <property type="entry name" value="4-HYDROXY-2-OXOGLUTARATE ALDOLASE, MITOCHONDRIAL"/>
    <property type="match status" value="1"/>
</dbReference>
<evidence type="ECO:0000256" key="3">
    <source>
        <dbReference type="PIRNR" id="PIRNR001365"/>
    </source>
</evidence>
<dbReference type="InterPro" id="IPR002220">
    <property type="entry name" value="DapA-like"/>
</dbReference>
<evidence type="ECO:0000256" key="5">
    <source>
        <dbReference type="PIRSR" id="PIRSR001365-2"/>
    </source>
</evidence>
<comment type="similarity">
    <text evidence="1 3">Belongs to the DapA family.</text>
</comment>
<dbReference type="OrthoDB" id="9778880at2"/>
<dbReference type="AlphaFoldDB" id="A0A1I0IXL8"/>
<evidence type="ECO:0000313" key="7">
    <source>
        <dbReference type="Proteomes" id="UP000199180"/>
    </source>
</evidence>
<dbReference type="PANTHER" id="PTHR12128">
    <property type="entry name" value="DIHYDRODIPICOLINATE SYNTHASE"/>
    <property type="match status" value="1"/>
</dbReference>
<dbReference type="Gene3D" id="3.20.20.70">
    <property type="entry name" value="Aldolase class I"/>
    <property type="match status" value="1"/>
</dbReference>
<gene>
    <name evidence="6" type="ORF">SAMN04489858_11946</name>
</gene>
<evidence type="ECO:0000256" key="1">
    <source>
        <dbReference type="ARBA" id="ARBA00007592"/>
    </source>
</evidence>
<dbReference type="InterPro" id="IPR013785">
    <property type="entry name" value="Aldolase_TIM"/>
</dbReference>
<dbReference type="SUPFAM" id="SSF51569">
    <property type="entry name" value="Aldolase"/>
    <property type="match status" value="1"/>
</dbReference>
<evidence type="ECO:0000256" key="2">
    <source>
        <dbReference type="ARBA" id="ARBA00023239"/>
    </source>
</evidence>
<organism evidence="6 7">
    <name type="scientific">Paracoccus homiensis</name>
    <dbReference type="NCBI Taxonomy" id="364199"/>
    <lineage>
        <taxon>Bacteria</taxon>
        <taxon>Pseudomonadati</taxon>
        <taxon>Pseudomonadota</taxon>
        <taxon>Alphaproteobacteria</taxon>
        <taxon>Rhodobacterales</taxon>
        <taxon>Paracoccaceae</taxon>
        <taxon>Paracoccus</taxon>
    </lineage>
</organism>
<dbReference type="GO" id="GO:0008840">
    <property type="term" value="F:4-hydroxy-tetrahydrodipicolinate synthase activity"/>
    <property type="evidence" value="ECO:0007669"/>
    <property type="project" value="TreeGrafter"/>
</dbReference>
<dbReference type="Pfam" id="PF00701">
    <property type="entry name" value="DHDPS"/>
    <property type="match status" value="1"/>
</dbReference>
<protein>
    <submittedName>
        <fullName evidence="6">4-hydroxy-tetrahydrodipicolinate synthase</fullName>
    </submittedName>
</protein>
<sequence length="297" mass="30817">MSLFRGISGFPITPCDPQGNVDRDALARVLEPLCDAGLQSIGFLGSTGSYAYLSADQRRAALGAAMDCVGGRMPVICGVGALRTDHAVDLARDAAAQGAAGLLLAPVSYTPLTQNEAFTHFSAVAAATDLPICIYNNPSTTHFQFSHDLLARLGALPTIAAVKMPLPASGDFAAEIAALRPRLPSDFVIGYSADWGARPALLAGADAFFSVAAGFVPDRFMAMAKPAMAGDADSAAAQDAAFAPMWDLFRDHGSLRVAHLAAAMLGRADAAPQRPILPLPKGETDRVRAALTALNAL</sequence>
<feature type="active site" description="Schiff-base intermediate with substrate" evidence="4">
    <location>
        <position position="163"/>
    </location>
</feature>
<keyword evidence="7" id="KW-1185">Reference proteome</keyword>
<name>A0A1I0IXL8_9RHOB</name>
<accession>A0A1I0IXL8</accession>
<dbReference type="EMBL" id="FOHO01000019">
    <property type="protein sequence ID" value="SEU01433.1"/>
    <property type="molecule type" value="Genomic_DNA"/>
</dbReference>
<dbReference type="RefSeq" id="WP_090737585.1">
    <property type="nucleotide sequence ID" value="NZ_FOHO01000019.1"/>
</dbReference>